<dbReference type="Proteomes" id="UP001163046">
    <property type="component" value="Unassembled WGS sequence"/>
</dbReference>
<dbReference type="PANTHER" id="PTHR46343">
    <property type="entry name" value="HYR DOMAIN-CONTAINING PROTEIN"/>
    <property type="match status" value="1"/>
</dbReference>
<feature type="domain" description="Sushi" evidence="5">
    <location>
        <begin position="558"/>
        <end position="624"/>
    </location>
</feature>
<evidence type="ECO:0000256" key="2">
    <source>
        <dbReference type="ARBA" id="ARBA00023157"/>
    </source>
</evidence>
<organism evidence="6 7">
    <name type="scientific">Desmophyllum pertusum</name>
    <dbReference type="NCBI Taxonomy" id="174260"/>
    <lineage>
        <taxon>Eukaryota</taxon>
        <taxon>Metazoa</taxon>
        <taxon>Cnidaria</taxon>
        <taxon>Anthozoa</taxon>
        <taxon>Hexacorallia</taxon>
        <taxon>Scleractinia</taxon>
        <taxon>Caryophylliina</taxon>
        <taxon>Caryophylliidae</taxon>
        <taxon>Desmophyllum</taxon>
    </lineage>
</organism>
<reference evidence="6" key="1">
    <citation type="submission" date="2023-01" db="EMBL/GenBank/DDBJ databases">
        <title>Genome assembly of the deep-sea coral Lophelia pertusa.</title>
        <authorList>
            <person name="Herrera S."/>
            <person name="Cordes E."/>
        </authorList>
    </citation>
    <scope>NUCLEOTIDE SEQUENCE</scope>
    <source>
        <strain evidence="6">USNM1676648</strain>
        <tissue evidence="6">Polyp</tissue>
    </source>
</reference>
<dbReference type="SUPFAM" id="SSF57535">
    <property type="entry name" value="Complement control module/SCR domain"/>
    <property type="match status" value="5"/>
</dbReference>
<dbReference type="InterPro" id="IPR003410">
    <property type="entry name" value="HYR_dom"/>
</dbReference>
<evidence type="ECO:0000259" key="4">
    <source>
        <dbReference type="PROSITE" id="PS50825"/>
    </source>
</evidence>
<feature type="domain" description="Sushi" evidence="5">
    <location>
        <begin position="494"/>
        <end position="557"/>
    </location>
</feature>
<evidence type="ECO:0000256" key="3">
    <source>
        <dbReference type="PROSITE-ProRule" id="PRU00302"/>
    </source>
</evidence>
<keyword evidence="2" id="KW-1015">Disulfide bond</keyword>
<evidence type="ECO:0000259" key="5">
    <source>
        <dbReference type="PROSITE" id="PS50923"/>
    </source>
</evidence>
<dbReference type="InterPro" id="IPR043555">
    <property type="entry name" value="SRPX-like"/>
</dbReference>
<feature type="domain" description="HYR" evidence="4">
    <location>
        <begin position="623"/>
        <end position="707"/>
    </location>
</feature>
<comment type="caution">
    <text evidence="6">The sequence shown here is derived from an EMBL/GenBank/DDBJ whole genome shotgun (WGS) entry which is preliminary data.</text>
</comment>
<gene>
    <name evidence="6" type="ORF">OS493_019105</name>
</gene>
<feature type="domain" description="HYR" evidence="4">
    <location>
        <begin position="345"/>
        <end position="428"/>
    </location>
</feature>
<dbReference type="CDD" id="cd00033">
    <property type="entry name" value="CCP"/>
    <property type="match status" value="5"/>
</dbReference>
<dbReference type="Pfam" id="PF02494">
    <property type="entry name" value="HYR"/>
    <property type="match status" value="2"/>
</dbReference>
<dbReference type="PROSITE" id="PS50825">
    <property type="entry name" value="HYR"/>
    <property type="match status" value="2"/>
</dbReference>
<dbReference type="OrthoDB" id="6136178at2759"/>
<keyword evidence="1" id="KW-0677">Repeat</keyword>
<evidence type="ECO:0000313" key="7">
    <source>
        <dbReference type="Proteomes" id="UP001163046"/>
    </source>
</evidence>
<name>A0A9W9YND8_9CNID</name>
<comment type="caution">
    <text evidence="3">Lacks conserved residue(s) required for the propagation of feature annotation.</text>
</comment>
<dbReference type="PANTHER" id="PTHR46343:SF2">
    <property type="entry name" value="SUSHI_VON WILLEBRAND FACTOR TYPE A_EGF_PENTRAXIN DOMAIN-CONTAINING 1"/>
    <property type="match status" value="1"/>
</dbReference>
<feature type="domain" description="Sushi" evidence="5">
    <location>
        <begin position="285"/>
        <end position="345"/>
    </location>
</feature>
<dbReference type="Gene3D" id="2.10.70.10">
    <property type="entry name" value="Complement Module, domain 1"/>
    <property type="match status" value="5"/>
</dbReference>
<keyword evidence="7" id="KW-1185">Reference proteome</keyword>
<dbReference type="PROSITE" id="PS50923">
    <property type="entry name" value="SUSHI"/>
    <property type="match status" value="5"/>
</dbReference>
<dbReference type="EMBL" id="MU827312">
    <property type="protein sequence ID" value="KAJ7360017.1"/>
    <property type="molecule type" value="Genomic_DNA"/>
</dbReference>
<evidence type="ECO:0000256" key="1">
    <source>
        <dbReference type="ARBA" id="ARBA00022737"/>
    </source>
</evidence>
<dbReference type="AlphaFoldDB" id="A0A9W9YND8"/>
<accession>A0A9W9YND8</accession>
<proteinExistence type="predicted"/>
<keyword evidence="3" id="KW-0768">Sushi</keyword>
<evidence type="ECO:0000313" key="6">
    <source>
        <dbReference type="EMBL" id="KAJ7360017.1"/>
    </source>
</evidence>
<dbReference type="InterPro" id="IPR035976">
    <property type="entry name" value="Sushi/SCR/CCP_sf"/>
</dbReference>
<feature type="domain" description="Sushi" evidence="5">
    <location>
        <begin position="429"/>
        <end position="493"/>
    </location>
</feature>
<protein>
    <submittedName>
        <fullName evidence="6">Uncharacterized protein</fullName>
    </submittedName>
</protein>
<sequence length="747" mass="81869">MFTEAMKIVLLFIMKNHYYTFDNQVKLQSRGGPIGLELTGVLAQLFMVWWDRQFMKRVAENGLKVWVYKRYVDGIDAIMNAPRAGLRFVESECKVVQDENIAELERDLEADKRCMLLVQSIGNNIASKSVVNARSALPWSCKRMILTQEVLRILLNCSTELPWKTAVDHVNHMMLRLQYSGYGWKFRTERQDMADGAHGGQPAGKRLNAQVVIRPDTGITCNTNAWPSPSNGQISSHCSRLSQVDSGTSCVVTCNNGYEIDGPSSSVCGSDGDWDPRTTANCRVRECQPLSAPDDGQITPEICKTRPLHDQTCSYECSPGYTRTGPSSNRCDNGHWTQGGFHCQDKEVPSFGETCPSARSVFADEGKPSATVSWGPVTATDNDQAIVTWSPHVASPHVFPEGSHTVIYTATDPAGNKNFCHFQVTVQVLRCSILPAPADGRLEIAACGNVYGSVCRLACNRGFELKGSVERKCDKQAGSNIVQWTGNATNCEAIQCPSLDTPGHAIKSGYGCSGLSSSYSTSCFFSCMLGYQAVGGSQKRTCLETGHWSGTQLQCQAITCPPITITSEGLDISPPFCTNTSAVIHYASECRFTCKSGYQQHGPGLKTCTQFKNWAPLENPSCRDVTAPVFSNCSPNIVATADRGTTSTHVTWSHPSATDNSGVIPNITHSGKQPGQLFPAGEHNIRYLASDKTGNVAECKFKVFVIEAAINRSNWRSLKAMSHFEDSRIQDLLNKKQSGVKPILWKR</sequence>
<dbReference type="SMART" id="SM00032">
    <property type="entry name" value="CCP"/>
    <property type="match status" value="5"/>
</dbReference>
<feature type="domain" description="Sushi" evidence="5">
    <location>
        <begin position="219"/>
        <end position="284"/>
    </location>
</feature>
<dbReference type="InterPro" id="IPR000436">
    <property type="entry name" value="Sushi_SCR_CCP_dom"/>
</dbReference>
<dbReference type="Pfam" id="PF00084">
    <property type="entry name" value="Sushi"/>
    <property type="match status" value="5"/>
</dbReference>